<organism evidence="1 2">
    <name type="scientific">Vaccinium darrowii</name>
    <dbReference type="NCBI Taxonomy" id="229202"/>
    <lineage>
        <taxon>Eukaryota</taxon>
        <taxon>Viridiplantae</taxon>
        <taxon>Streptophyta</taxon>
        <taxon>Embryophyta</taxon>
        <taxon>Tracheophyta</taxon>
        <taxon>Spermatophyta</taxon>
        <taxon>Magnoliopsida</taxon>
        <taxon>eudicotyledons</taxon>
        <taxon>Gunneridae</taxon>
        <taxon>Pentapetalae</taxon>
        <taxon>asterids</taxon>
        <taxon>Ericales</taxon>
        <taxon>Ericaceae</taxon>
        <taxon>Vaccinioideae</taxon>
        <taxon>Vaccinieae</taxon>
        <taxon>Vaccinium</taxon>
    </lineage>
</organism>
<sequence length="248" mass="28285">MKMMMMRTVTLPSPSSFLVEPNDLRFLNCQRSPAAAVRVVVSGKIRCMSKSNCDYPKRNGFNRRSIDRLYEELPLIQKTSKEIVDHCLTLEGDPCLSCWRAFSELHDLEKELPKNEVERVITASSGDGIESMISSLHFYSASYRRLKESSGSTNASNEEKTKKESNGSAPKVLNKEKTKEEPKYVPEWMPKSIEELEEEEKARMADSPHGRLLRAMKAYNPCFKATAYCFQLQTEGIRAEITRSRTLT</sequence>
<protein>
    <submittedName>
        <fullName evidence="1">Uncharacterized protein</fullName>
    </submittedName>
</protein>
<reference evidence="1 2" key="1">
    <citation type="journal article" date="2021" name="Hortic Res">
        <title>High-quality reference genome and annotation aids understanding of berry development for evergreen blueberry (Vaccinium darrowii).</title>
        <authorList>
            <person name="Yu J."/>
            <person name="Hulse-Kemp A.M."/>
            <person name="Babiker E."/>
            <person name="Staton M."/>
        </authorList>
    </citation>
    <scope>NUCLEOTIDE SEQUENCE [LARGE SCALE GENOMIC DNA]</scope>
    <source>
        <strain evidence="2">cv. NJ 8807/NJ 8810</strain>
        <tissue evidence="1">Young leaf</tissue>
    </source>
</reference>
<comment type="caution">
    <text evidence="1">The sequence shown here is derived from an EMBL/GenBank/DDBJ whole genome shotgun (WGS) entry which is preliminary data.</text>
</comment>
<evidence type="ECO:0000313" key="1">
    <source>
        <dbReference type="EMBL" id="KAH7835638.1"/>
    </source>
</evidence>
<evidence type="ECO:0000313" key="2">
    <source>
        <dbReference type="Proteomes" id="UP000828048"/>
    </source>
</evidence>
<name>A0ACB7X4K8_9ERIC</name>
<proteinExistence type="predicted"/>
<gene>
    <name evidence="1" type="ORF">Vadar_028229</name>
</gene>
<accession>A0ACB7X4K8</accession>
<keyword evidence="2" id="KW-1185">Reference proteome</keyword>
<dbReference type="Proteomes" id="UP000828048">
    <property type="component" value="Chromosome 2"/>
</dbReference>
<dbReference type="EMBL" id="CM037152">
    <property type="protein sequence ID" value="KAH7835638.1"/>
    <property type="molecule type" value="Genomic_DNA"/>
</dbReference>